<evidence type="ECO:0000313" key="5">
    <source>
        <dbReference type="Proteomes" id="UP000653565"/>
    </source>
</evidence>
<proteinExistence type="predicted"/>
<evidence type="ECO:0000313" key="4">
    <source>
        <dbReference type="EMBL" id="KAF4243925.1"/>
    </source>
</evidence>
<reference evidence="4" key="2">
    <citation type="submission" date="2020-04" db="EMBL/GenBank/DDBJ databases">
        <authorList>
            <person name="Santos R.A.C."/>
            <person name="Steenwyk J.L."/>
            <person name="Rivero-Menendez O."/>
            <person name="Mead M.E."/>
            <person name="Silva L.P."/>
            <person name="Bastos R.W."/>
            <person name="Alastruey-Izquierdo A."/>
            <person name="Goldman G.H."/>
            <person name="Rokas A."/>
        </authorList>
    </citation>
    <scope>NUCLEOTIDE SEQUENCE</scope>
    <source>
        <strain evidence="4">CNM-CM6805</strain>
    </source>
</reference>
<dbReference type="InterPro" id="IPR046529">
    <property type="entry name" value="DUF6594"/>
</dbReference>
<feature type="domain" description="DUF6594" evidence="3">
    <location>
        <begin position="162"/>
        <end position="309"/>
    </location>
</feature>
<keyword evidence="2" id="KW-1133">Transmembrane helix</keyword>
<evidence type="ECO:0000259" key="3">
    <source>
        <dbReference type="Pfam" id="PF20237"/>
    </source>
</evidence>
<dbReference type="EMBL" id="JAAAPX010000009">
    <property type="protein sequence ID" value="KAF4243925.1"/>
    <property type="molecule type" value="Genomic_DNA"/>
</dbReference>
<feature type="compositionally biased region" description="Polar residues" evidence="1">
    <location>
        <begin position="18"/>
        <end position="27"/>
    </location>
</feature>
<gene>
    <name evidence="4" type="ORF">CNMCM6805_010436</name>
</gene>
<keyword evidence="2" id="KW-0472">Membrane</keyword>
<name>A0A8H4MH73_9EURO</name>
<evidence type="ECO:0000256" key="1">
    <source>
        <dbReference type="SAM" id="MobiDB-lite"/>
    </source>
</evidence>
<reference evidence="4" key="1">
    <citation type="journal article" date="2020" name="bioRxiv">
        <title>Genomic and phenotypic heterogeneity of clinical isolates of the human pathogens Aspergillus fumigatus, Aspergillus lentulus and Aspergillus fumigatiaffinis.</title>
        <authorList>
            <person name="dos Santos R.A.C."/>
            <person name="Steenwyk J.L."/>
            <person name="Rivero-Menendez O."/>
            <person name="Mead M.E."/>
            <person name="Silva L.P."/>
            <person name="Bastos R.W."/>
            <person name="Alastruey-Izquierdo A."/>
            <person name="Goldman G.H."/>
            <person name="Rokas A."/>
        </authorList>
    </citation>
    <scope>NUCLEOTIDE SEQUENCE</scope>
    <source>
        <strain evidence="4">CNM-CM6805</strain>
    </source>
</reference>
<dbReference type="AlphaFoldDB" id="A0A8H4MH73"/>
<keyword evidence="5" id="KW-1185">Reference proteome</keyword>
<accession>A0A8H4MH73</accession>
<comment type="caution">
    <text evidence="4">The sequence shown here is derived from an EMBL/GenBank/DDBJ whole genome shotgun (WGS) entry which is preliminary data.</text>
</comment>
<feature type="transmembrane region" description="Helical" evidence="2">
    <location>
        <begin position="297"/>
        <end position="316"/>
    </location>
</feature>
<sequence>MDRDLEPGEERDIGGSQTGSMRSSPRQASLEFMANNDIDHGENTHVYGRQSVYSGGGRHSYEWPPSDQTHALSREEALSQKLIGHFFKVRKKEIFMTITPTIATTNAAESTVKKELVISFAGLQRMRLRKLQANLANRVMTMRFKGEEPRDWEELLKEYTNAVRDYDFICSCVDRPDDPFILSSARELEAGILSNELSHIPENLRSAQDGGWDAIEFVRPERKDMFTRGELSQEARLKAFFERLGMAIFGGIFLIGPMWLMVLKPDRYTVLISTSVFVLAFAIVMAVALVKDTMVTVFSATAAYAAVLVVFVGTTTTPSSH</sequence>
<dbReference type="Proteomes" id="UP000653565">
    <property type="component" value="Unassembled WGS sequence"/>
</dbReference>
<keyword evidence="2" id="KW-0812">Transmembrane</keyword>
<dbReference type="Pfam" id="PF20237">
    <property type="entry name" value="DUF6594"/>
    <property type="match status" value="1"/>
</dbReference>
<feature type="region of interest" description="Disordered" evidence="1">
    <location>
        <begin position="1"/>
        <end position="27"/>
    </location>
</feature>
<evidence type="ECO:0000256" key="2">
    <source>
        <dbReference type="SAM" id="Phobius"/>
    </source>
</evidence>
<protein>
    <recommendedName>
        <fullName evidence="3">DUF6594 domain-containing protein</fullName>
    </recommendedName>
</protein>
<feature type="transmembrane region" description="Helical" evidence="2">
    <location>
        <begin position="244"/>
        <end position="262"/>
    </location>
</feature>
<feature type="transmembrane region" description="Helical" evidence="2">
    <location>
        <begin position="268"/>
        <end position="290"/>
    </location>
</feature>
<organism evidence="4 5">
    <name type="scientific">Aspergillus fumigatiaffinis</name>
    <dbReference type="NCBI Taxonomy" id="340414"/>
    <lineage>
        <taxon>Eukaryota</taxon>
        <taxon>Fungi</taxon>
        <taxon>Dikarya</taxon>
        <taxon>Ascomycota</taxon>
        <taxon>Pezizomycotina</taxon>
        <taxon>Eurotiomycetes</taxon>
        <taxon>Eurotiomycetidae</taxon>
        <taxon>Eurotiales</taxon>
        <taxon>Aspergillaceae</taxon>
        <taxon>Aspergillus</taxon>
        <taxon>Aspergillus subgen. Fumigati</taxon>
    </lineage>
</organism>
<feature type="compositionally biased region" description="Basic and acidic residues" evidence="1">
    <location>
        <begin position="1"/>
        <end position="13"/>
    </location>
</feature>